<accession>A0A0A9X7R0</accession>
<reference evidence="1" key="1">
    <citation type="journal article" date="2014" name="PLoS ONE">
        <title>Transcriptome-Based Identification of ABC Transporters in the Western Tarnished Plant Bug Lygus hesperus.</title>
        <authorList>
            <person name="Hull J.J."/>
            <person name="Chaney K."/>
            <person name="Geib S.M."/>
            <person name="Fabrick J.A."/>
            <person name="Brent C.S."/>
            <person name="Walsh D."/>
            <person name="Lavine L.C."/>
        </authorList>
    </citation>
    <scope>NUCLEOTIDE SEQUENCE</scope>
</reference>
<evidence type="ECO:0000313" key="1">
    <source>
        <dbReference type="EMBL" id="JAG14868.1"/>
    </source>
</evidence>
<organism evidence="1">
    <name type="scientific">Lygus hesperus</name>
    <name type="common">Western plant bug</name>
    <dbReference type="NCBI Taxonomy" id="30085"/>
    <lineage>
        <taxon>Eukaryota</taxon>
        <taxon>Metazoa</taxon>
        <taxon>Ecdysozoa</taxon>
        <taxon>Arthropoda</taxon>
        <taxon>Hexapoda</taxon>
        <taxon>Insecta</taxon>
        <taxon>Pterygota</taxon>
        <taxon>Neoptera</taxon>
        <taxon>Paraneoptera</taxon>
        <taxon>Hemiptera</taxon>
        <taxon>Heteroptera</taxon>
        <taxon>Panheteroptera</taxon>
        <taxon>Cimicomorpha</taxon>
        <taxon>Miridae</taxon>
        <taxon>Mirini</taxon>
        <taxon>Lygus</taxon>
    </lineage>
</organism>
<reference evidence="1" key="2">
    <citation type="submission" date="2014-07" db="EMBL/GenBank/DDBJ databases">
        <authorList>
            <person name="Hull J."/>
        </authorList>
    </citation>
    <scope>NUCLEOTIDE SEQUENCE</scope>
</reference>
<dbReference type="GO" id="GO:0008168">
    <property type="term" value="F:methyltransferase activity"/>
    <property type="evidence" value="ECO:0007669"/>
    <property type="project" value="UniProtKB-KW"/>
</dbReference>
<sequence>MAATGARQVRMPAVKKAIERRLMALNLELRGPEGIWSTMYPRKKQLRTSPCSIGVHDITGAEVVSFSQWLVMATMPKDMLTFRALSMTVPSDSIPSCSCRLPYFLNIFDGIQHLLKRRTFTKLPTSALVSLQLQLRSVEIQEGGSSLPIRKLQSFSKSCVAFWFRN</sequence>
<gene>
    <name evidence="1" type="primary">METTL3_0</name>
    <name evidence="1" type="ORF">CM83_388</name>
</gene>
<proteinExistence type="predicted"/>
<dbReference type="AlphaFoldDB" id="A0A0A9X7R0"/>
<dbReference type="GO" id="GO:0032259">
    <property type="term" value="P:methylation"/>
    <property type="evidence" value="ECO:0007669"/>
    <property type="project" value="UniProtKB-KW"/>
</dbReference>
<dbReference type="EMBL" id="GBHO01028736">
    <property type="protein sequence ID" value="JAG14868.1"/>
    <property type="molecule type" value="Transcribed_RNA"/>
</dbReference>
<name>A0A0A9X7R0_LYGHE</name>
<keyword evidence="1" id="KW-0489">Methyltransferase</keyword>
<keyword evidence="1" id="KW-0808">Transferase</keyword>
<protein>
    <submittedName>
        <fullName evidence="1">N6-adenosine-methyltransferase 70 kDa subunit</fullName>
    </submittedName>
</protein>